<dbReference type="RefSeq" id="XP_020044427.1">
    <property type="nucleotide sequence ID" value="XM_020190972.1"/>
</dbReference>
<evidence type="ECO:0000259" key="1">
    <source>
        <dbReference type="Pfam" id="PF00561"/>
    </source>
</evidence>
<feature type="domain" description="AB hydrolase-1" evidence="1">
    <location>
        <begin position="94"/>
        <end position="208"/>
    </location>
</feature>
<dbReference type="STRING" id="1344418.A0A1D2V8Z8"/>
<dbReference type="GO" id="GO:0005743">
    <property type="term" value="C:mitochondrial inner membrane"/>
    <property type="evidence" value="ECO:0007669"/>
    <property type="project" value="TreeGrafter"/>
</dbReference>
<dbReference type="Proteomes" id="UP000095038">
    <property type="component" value="Unassembled WGS sequence"/>
</dbReference>
<dbReference type="GO" id="GO:0055088">
    <property type="term" value="P:lipid homeostasis"/>
    <property type="evidence" value="ECO:0007669"/>
    <property type="project" value="TreeGrafter"/>
</dbReference>
<dbReference type="AlphaFoldDB" id="A0A1D2V8Z8"/>
<dbReference type="InParanoid" id="A0A1D2V8Z8"/>
<accession>A0A1D2V8Z8</accession>
<dbReference type="Gene3D" id="3.40.50.1820">
    <property type="entry name" value="alpha/beta hydrolase"/>
    <property type="match status" value="1"/>
</dbReference>
<keyword evidence="3" id="KW-1185">Reference proteome</keyword>
<reference evidence="3" key="1">
    <citation type="submission" date="2016-05" db="EMBL/GenBank/DDBJ databases">
        <title>Comparative genomics of biotechnologically important yeasts.</title>
        <authorList>
            <consortium name="DOE Joint Genome Institute"/>
            <person name="Riley R."/>
            <person name="Haridas S."/>
            <person name="Wolfe K.H."/>
            <person name="Lopes M.R."/>
            <person name="Hittinger C.T."/>
            <person name="Goker M."/>
            <person name="Salamov A."/>
            <person name="Wisecaver J."/>
            <person name="Long T.M."/>
            <person name="Aerts A.L."/>
            <person name="Barry K."/>
            <person name="Choi C."/>
            <person name="Clum A."/>
            <person name="Coughlan A.Y."/>
            <person name="Deshpande S."/>
            <person name="Douglass A.P."/>
            <person name="Hanson S.J."/>
            <person name="Klenk H.-P."/>
            <person name="Labutti K."/>
            <person name="Lapidus A."/>
            <person name="Lindquist E."/>
            <person name="Lipzen A."/>
            <person name="Meier-Kolthoff J.P."/>
            <person name="Ohm R.A."/>
            <person name="Otillar R.P."/>
            <person name="Pangilinan J."/>
            <person name="Peng Y."/>
            <person name="Rokas A."/>
            <person name="Rosa C.A."/>
            <person name="Scheuner C."/>
            <person name="Sibirny A.A."/>
            <person name="Slot J.C."/>
            <person name="Stielow J.B."/>
            <person name="Sun H."/>
            <person name="Kurtzman C.P."/>
            <person name="Blackwell M."/>
            <person name="Grigoriev I.V."/>
            <person name="Jeffries T.W."/>
        </authorList>
    </citation>
    <scope>NUCLEOTIDE SEQUENCE [LARGE SCALE GENOMIC DNA]</scope>
    <source>
        <strain evidence="3">DSM 1968</strain>
    </source>
</reference>
<dbReference type="InterPro" id="IPR000073">
    <property type="entry name" value="AB_hydrolase_1"/>
</dbReference>
<sequence>MSSVATNNTPVQIHNIEFSYADAFKYWWNSSFRTLRKYEKDLLESNLSFYPISDDKKITGKLIDTKIDDHDNYIHEFYIENNEKDLKNLKNEDKHVIFIHGYGASLGFYFKNFQDFSKIPGIKLHAIDLLGFGLSSRPRFPRKQKEKIDDIDRSQDYFLSSFESWRKAKKIDNFVLVAHSLGGYLGFLYSLKYPEHIDKLVLISPVGVERNYYSIRENLANNEINNHLKNTILDKLAPRKVKMEDVVPNDNQVEFDHELQTNRLLSIPTWLRISWERSLVSPFDILRAMGPLSPHFALKWSRRRFSQTFNNTKDFITMHNYVYYSLLVGKPSGEYSVARLLAPVAVAYYPLLDRIPKASKIDKNKKSLFTNIPSLWLYGDEDWMNKDAGNLIVNEINKVHSQLDLEGKSSSDHLSQFKIISKAGHHVYFDNPADFKDAFLEFSGW</sequence>
<dbReference type="GO" id="GO:0004623">
    <property type="term" value="F:phospholipase A2 activity"/>
    <property type="evidence" value="ECO:0007669"/>
    <property type="project" value="TreeGrafter"/>
</dbReference>
<protein>
    <submittedName>
        <fullName evidence="2">Alpha/beta-hydrolase</fullName>
    </submittedName>
</protein>
<name>A0A1D2V8Z8_9ASCO</name>
<dbReference type="PANTHER" id="PTHR42886:SF23">
    <property type="entry name" value="1-ACYLGLYCEROL-3-PHOSPHATE O-ACYLTRANSFERASE ICT1-RELATED"/>
    <property type="match status" value="1"/>
</dbReference>
<dbReference type="GO" id="GO:0035965">
    <property type="term" value="P:cardiolipin acyl-chain remodeling"/>
    <property type="evidence" value="ECO:0007669"/>
    <property type="project" value="TreeGrafter"/>
</dbReference>
<proteinExistence type="predicted"/>
<evidence type="ECO:0000313" key="3">
    <source>
        <dbReference type="Proteomes" id="UP000095038"/>
    </source>
</evidence>
<dbReference type="GO" id="GO:0042171">
    <property type="term" value="F:lysophosphatidic acid acyltransferase activity"/>
    <property type="evidence" value="ECO:0007669"/>
    <property type="project" value="TreeGrafter"/>
</dbReference>
<dbReference type="Pfam" id="PF00561">
    <property type="entry name" value="Abhydrolase_1"/>
    <property type="match status" value="1"/>
</dbReference>
<organism evidence="2 3">
    <name type="scientific">Ascoidea rubescens DSM 1968</name>
    <dbReference type="NCBI Taxonomy" id="1344418"/>
    <lineage>
        <taxon>Eukaryota</taxon>
        <taxon>Fungi</taxon>
        <taxon>Dikarya</taxon>
        <taxon>Ascomycota</taxon>
        <taxon>Saccharomycotina</taxon>
        <taxon>Saccharomycetes</taxon>
        <taxon>Ascoideaceae</taxon>
        <taxon>Ascoidea</taxon>
    </lineage>
</organism>
<keyword evidence="2" id="KW-0378">Hydrolase</keyword>
<dbReference type="SUPFAM" id="SSF53474">
    <property type="entry name" value="alpha/beta-Hydrolases"/>
    <property type="match status" value="1"/>
</dbReference>
<dbReference type="OrthoDB" id="7457040at2759"/>
<evidence type="ECO:0000313" key="2">
    <source>
        <dbReference type="EMBL" id="ODV58120.1"/>
    </source>
</evidence>
<gene>
    <name evidence="2" type="ORF">ASCRUDRAFT_39920</name>
</gene>
<dbReference type="InterPro" id="IPR029058">
    <property type="entry name" value="AB_hydrolase_fold"/>
</dbReference>
<dbReference type="EMBL" id="KV454495">
    <property type="protein sequence ID" value="ODV58120.1"/>
    <property type="molecule type" value="Genomic_DNA"/>
</dbReference>
<dbReference type="GeneID" id="30964608"/>
<dbReference type="PANTHER" id="PTHR42886">
    <property type="entry name" value="RE40534P-RELATED"/>
    <property type="match status" value="1"/>
</dbReference>
<dbReference type="GO" id="GO:0006654">
    <property type="term" value="P:phosphatidic acid biosynthetic process"/>
    <property type="evidence" value="ECO:0007669"/>
    <property type="project" value="TreeGrafter"/>
</dbReference>